<accession>A0A0P0P3H2</accession>
<evidence type="ECO:0000256" key="1">
    <source>
        <dbReference type="PROSITE-ProRule" id="PRU00464"/>
    </source>
</evidence>
<dbReference type="InterPro" id="IPR026026">
    <property type="entry name" value="HIT_Hint"/>
</dbReference>
<feature type="domain" description="HIT" evidence="2">
    <location>
        <begin position="36"/>
        <end position="110"/>
    </location>
</feature>
<dbReference type="Proteomes" id="UP000056905">
    <property type="component" value="Chromosome"/>
</dbReference>
<organism evidence="3 4">
    <name type="scientific">Caulobacter henricii</name>
    <dbReference type="NCBI Taxonomy" id="69395"/>
    <lineage>
        <taxon>Bacteria</taxon>
        <taxon>Pseudomonadati</taxon>
        <taxon>Pseudomonadota</taxon>
        <taxon>Alphaproteobacteria</taxon>
        <taxon>Caulobacterales</taxon>
        <taxon>Caulobacteraceae</taxon>
        <taxon>Caulobacter</taxon>
    </lineage>
</organism>
<dbReference type="Gene3D" id="3.30.428.10">
    <property type="entry name" value="HIT-like"/>
    <property type="match status" value="1"/>
</dbReference>
<dbReference type="STRING" id="69395.AQ619_17500"/>
<dbReference type="RefSeq" id="WP_062150728.1">
    <property type="nucleotide sequence ID" value="NZ_CP013002.1"/>
</dbReference>
<dbReference type="PIRSF" id="PIRSF000714">
    <property type="entry name" value="HIT"/>
    <property type="match status" value="1"/>
</dbReference>
<comment type="caution">
    <text evidence="1">Lacks conserved residue(s) required for the propagation of feature annotation.</text>
</comment>
<name>A0A0P0P3H2_9CAUL</name>
<sequence>MAEFRLDPAFVATAAALGDLPLCHARLQLDARYPWIVLVPRVADASELHHLSAAERVQLMEEIVWASEAVRTIGGAVDVPVDKLNVGALGNITRQLHIHVVGRSPGDPAWPGPVWGHSPAEAYQPDALEAAIAAARESLKIQP</sequence>
<dbReference type="GO" id="GO:0016787">
    <property type="term" value="F:hydrolase activity"/>
    <property type="evidence" value="ECO:0007669"/>
    <property type="project" value="UniProtKB-KW"/>
</dbReference>
<evidence type="ECO:0000313" key="3">
    <source>
        <dbReference type="EMBL" id="ALL15011.1"/>
    </source>
</evidence>
<dbReference type="Pfam" id="PF01230">
    <property type="entry name" value="HIT"/>
    <property type="match status" value="1"/>
</dbReference>
<dbReference type="AlphaFoldDB" id="A0A0P0P3H2"/>
<dbReference type="InterPro" id="IPR036265">
    <property type="entry name" value="HIT-like_sf"/>
</dbReference>
<reference evidence="3 4" key="1">
    <citation type="submission" date="2015-10" db="EMBL/GenBank/DDBJ databases">
        <title>Conservation of the essential genome among Caulobacter and Brevundimonas species.</title>
        <authorList>
            <person name="Scott D."/>
            <person name="Ely B."/>
        </authorList>
    </citation>
    <scope>NUCLEOTIDE SEQUENCE [LARGE SCALE GENOMIC DNA]</scope>
    <source>
        <strain evidence="3 4">CB4</strain>
    </source>
</reference>
<protein>
    <submittedName>
        <fullName evidence="3">Diadenosine tetraphosphate hydrolase</fullName>
    </submittedName>
</protein>
<dbReference type="InterPro" id="IPR011146">
    <property type="entry name" value="HIT-like"/>
</dbReference>
<keyword evidence="3" id="KW-0378">Hydrolase</keyword>
<dbReference type="EMBL" id="CP013002">
    <property type="protein sequence ID" value="ALL15011.1"/>
    <property type="molecule type" value="Genomic_DNA"/>
</dbReference>
<keyword evidence="4" id="KW-1185">Reference proteome</keyword>
<gene>
    <name evidence="3" type="ORF">AQ619_17500</name>
</gene>
<dbReference type="PROSITE" id="PS51084">
    <property type="entry name" value="HIT_2"/>
    <property type="match status" value="1"/>
</dbReference>
<dbReference type="SUPFAM" id="SSF54197">
    <property type="entry name" value="HIT-like"/>
    <property type="match status" value="1"/>
</dbReference>
<dbReference type="OrthoDB" id="9799145at2"/>
<proteinExistence type="predicted"/>
<evidence type="ECO:0000313" key="4">
    <source>
        <dbReference type="Proteomes" id="UP000056905"/>
    </source>
</evidence>
<evidence type="ECO:0000259" key="2">
    <source>
        <dbReference type="PROSITE" id="PS51084"/>
    </source>
</evidence>
<dbReference type="KEGG" id="chq:AQ619_17500"/>